<name>A0A976FIN6_BRELC</name>
<dbReference type="OrthoDB" id="1895122at2759"/>
<dbReference type="RefSeq" id="XP_067816842.1">
    <property type="nucleotide sequence ID" value="XM_067962913.1"/>
</dbReference>
<evidence type="ECO:0008006" key="3">
    <source>
        <dbReference type="Google" id="ProtNLM"/>
    </source>
</evidence>
<dbReference type="GeneID" id="94348584"/>
<dbReference type="EMBL" id="SHOA02000006">
    <property type="protein sequence ID" value="TDH67343.1"/>
    <property type="molecule type" value="Genomic_DNA"/>
</dbReference>
<evidence type="ECO:0000313" key="1">
    <source>
        <dbReference type="EMBL" id="TDH67343.1"/>
    </source>
</evidence>
<keyword evidence="2" id="KW-1185">Reference proteome</keyword>
<comment type="caution">
    <text evidence="1">The sequence shown here is derived from an EMBL/GenBank/DDBJ whole genome shotgun (WGS) entry which is preliminary data.</text>
</comment>
<organism evidence="1 2">
    <name type="scientific">Bremia lactucae</name>
    <name type="common">Lettuce downy mildew</name>
    <dbReference type="NCBI Taxonomy" id="4779"/>
    <lineage>
        <taxon>Eukaryota</taxon>
        <taxon>Sar</taxon>
        <taxon>Stramenopiles</taxon>
        <taxon>Oomycota</taxon>
        <taxon>Peronosporomycetes</taxon>
        <taxon>Peronosporales</taxon>
        <taxon>Peronosporaceae</taxon>
        <taxon>Bremia</taxon>
    </lineage>
</organism>
<dbReference type="KEGG" id="blac:94348584"/>
<dbReference type="Proteomes" id="UP000294530">
    <property type="component" value="Unassembled WGS sequence"/>
</dbReference>
<accession>A0A976FIN6</accession>
<evidence type="ECO:0000313" key="2">
    <source>
        <dbReference type="Proteomes" id="UP000294530"/>
    </source>
</evidence>
<protein>
    <recommendedName>
        <fullName evidence="3">MULE transposase domain-containing protein</fullName>
    </recommendedName>
</protein>
<reference evidence="1 2" key="1">
    <citation type="journal article" date="2021" name="Genome Biol.">
        <title>AFLAP: assembly-free linkage analysis pipeline using k-mers from genome sequencing data.</title>
        <authorList>
            <person name="Fletcher K."/>
            <person name="Zhang L."/>
            <person name="Gil J."/>
            <person name="Han R."/>
            <person name="Cavanaugh K."/>
            <person name="Michelmore R."/>
        </authorList>
    </citation>
    <scope>NUCLEOTIDE SEQUENCE [LARGE SCALE GENOMIC DNA]</scope>
    <source>
        <strain evidence="1 2">SF5</strain>
    </source>
</reference>
<sequence>MNALSIVIPTANHRACVFHIKEFFFPLQTKPDEKIWKASKALKRKVYEGPLAEISEMNHEAALYLSNIPLQPWTLVEAAPCFGHVTANMAESMNSWIIQERPMELFDVIHIVRKN</sequence>
<dbReference type="AlphaFoldDB" id="A0A976FIN6"/>
<proteinExistence type="predicted"/>
<gene>
    <name evidence="1" type="ORF">CCR75_004827</name>
</gene>